<evidence type="ECO:0000313" key="7">
    <source>
        <dbReference type="Proteomes" id="UP000427906"/>
    </source>
</evidence>
<reference evidence="6 7" key="1">
    <citation type="submission" date="2019-11" db="EMBL/GenBank/DDBJ databases">
        <title>Comparative genomics of hydrocarbon-degrading Desulfosarcina strains.</title>
        <authorList>
            <person name="Watanabe M."/>
            <person name="Kojima H."/>
            <person name="Fukui M."/>
        </authorList>
    </citation>
    <scope>NUCLEOTIDE SEQUENCE [LARGE SCALE GENOMIC DNA]</scope>
    <source>
        <strain evidence="6 7">PL12</strain>
    </source>
</reference>
<feature type="modified residue" description="Glycine radical" evidence="3">
    <location>
        <position position="806"/>
    </location>
</feature>
<dbReference type="GO" id="GO:0016829">
    <property type="term" value="F:lyase activity"/>
    <property type="evidence" value="ECO:0007669"/>
    <property type="project" value="UniProtKB-KW"/>
</dbReference>
<dbReference type="PROSITE" id="PS51149">
    <property type="entry name" value="GLY_RADICAL_2"/>
    <property type="match status" value="1"/>
</dbReference>
<name>A0A5K7YIR5_9BACT</name>
<proteinExistence type="predicted"/>
<dbReference type="Proteomes" id="UP000427906">
    <property type="component" value="Chromosome"/>
</dbReference>
<dbReference type="Pfam" id="PF01228">
    <property type="entry name" value="Gly_radical"/>
    <property type="match status" value="1"/>
</dbReference>
<dbReference type="OrthoDB" id="9803969at2"/>
<feature type="domain" description="Glycine radical" evidence="4">
    <location>
        <begin position="710"/>
        <end position="830"/>
    </location>
</feature>
<dbReference type="InterPro" id="IPR051215">
    <property type="entry name" value="GRE"/>
</dbReference>
<dbReference type="Pfam" id="PF02901">
    <property type="entry name" value="PFL-like"/>
    <property type="match status" value="1"/>
</dbReference>
<dbReference type="GO" id="GO:0005829">
    <property type="term" value="C:cytosol"/>
    <property type="evidence" value="ECO:0007669"/>
    <property type="project" value="TreeGrafter"/>
</dbReference>
<dbReference type="InterPro" id="IPR001150">
    <property type="entry name" value="Gly_radical"/>
</dbReference>
<keyword evidence="2" id="KW-0456">Lyase</keyword>
<dbReference type="PROSITE" id="PS00850">
    <property type="entry name" value="GLY_RADICAL_1"/>
    <property type="match status" value="1"/>
</dbReference>
<organism evidence="6 7">
    <name type="scientific">Desulfosarcina alkanivorans</name>
    <dbReference type="NCBI Taxonomy" id="571177"/>
    <lineage>
        <taxon>Bacteria</taxon>
        <taxon>Pseudomonadati</taxon>
        <taxon>Thermodesulfobacteriota</taxon>
        <taxon>Desulfobacteria</taxon>
        <taxon>Desulfobacterales</taxon>
        <taxon>Desulfosarcinaceae</taxon>
        <taxon>Desulfosarcina</taxon>
    </lineage>
</organism>
<dbReference type="EMBL" id="AP021874">
    <property type="protein sequence ID" value="BBO67990.1"/>
    <property type="molecule type" value="Genomic_DNA"/>
</dbReference>
<evidence type="ECO:0000259" key="5">
    <source>
        <dbReference type="PROSITE" id="PS51554"/>
    </source>
</evidence>
<evidence type="ECO:0000313" key="6">
    <source>
        <dbReference type="EMBL" id="BBO67990.1"/>
    </source>
</evidence>
<dbReference type="PANTHER" id="PTHR43641:SF2">
    <property type="entry name" value="DEHYDRATASE YBIW-RELATED"/>
    <property type="match status" value="1"/>
</dbReference>
<feature type="domain" description="PFL" evidence="5">
    <location>
        <begin position="28"/>
        <end position="702"/>
    </location>
</feature>
<keyword evidence="7" id="KW-1185">Reference proteome</keyword>
<dbReference type="InterPro" id="IPR019777">
    <property type="entry name" value="Form_AcTrfase_GR_CS"/>
</dbReference>
<keyword evidence="1 3" id="KW-0556">Organic radical</keyword>
<sequence length="830" mass="94156">MNTAKAKTKNKEDENRQWWWVAEKERSPRLDYLRKAIWKKGAIGGNYAPGIKVSLERAKLFTEAWQENEQDPQMLRKAKAIAHYLENKTIFITDQAQLVGYAGTLPNTLEWYPEGASIVNEEVYNEQGIIPEPEKESLELVAKVNDYWGGQTAIDKLGRVLDPEDTVKFMSGVIGWGTPSSAYGYSGKDYEYVLTGKRGFEDIIDEIDANIEAAEEKTKGTPGPDILPLYDRILNWEAMQIVLEAVIDYAGRYARLARIIAENFETDPKRREELLQIAETCERVPAQPPRTLQESFQMDHFIQTLARTEAYEGAWPARPDYYHGPFYDKDVNIDKRLTKEEALDLVGEFLIRAHEVGLFAPRWAREGLQGITGTWVWTLGGVNQDGTDACNDLTVAFLQAARLVRVSNPTFGFRWHPEVKDEVMRECFECLRHGLGYPSMRNDPILVENTVHWYGHPVEEARTWVHQACMSPCPTTKHGFQPMRMASATANTAKMMEYALSNGYDHVVNMQMGPKTGDARQFKDFEELFQAWVAQMEWLMNILVRTVNLGRAKDPEFFGRPFLSAISERAVESGLDAVSPEGERGNCWVTFFTWVENADSLAAVKKLVYDEKKYTMDQLLTALEADWEGYEQMRLDFVKNAPKWGNDDDYVDEIMVRCLKEVARHSHEIKCPSGNNWPALPENVSGNIHYSSLVGALPNGRRLGDACYDGGISPGPGLDKKGPTAVLKSCGKIDHVKDGRAFLLNQRLSPTQMSGDKGYTMWKSYMKSWADLGLDHVQFNMVDDSTLRSAQKDPEKYQELIVRVAGYSAHFVDISRKTQDNIIQRTVVGL</sequence>
<dbReference type="InterPro" id="IPR004184">
    <property type="entry name" value="PFL_dom"/>
</dbReference>
<dbReference type="KEGG" id="dalk:DSCA_19200"/>
<evidence type="ECO:0000256" key="2">
    <source>
        <dbReference type="ARBA" id="ARBA00023239"/>
    </source>
</evidence>
<gene>
    <name evidence="6" type="ORF">DSCA_19200</name>
</gene>
<dbReference type="RefSeq" id="WP_155316193.1">
    <property type="nucleotide sequence ID" value="NZ_AP021874.1"/>
</dbReference>
<evidence type="ECO:0000256" key="3">
    <source>
        <dbReference type="PROSITE-ProRule" id="PRU00493"/>
    </source>
</evidence>
<dbReference type="Gene3D" id="3.20.70.20">
    <property type="match status" value="1"/>
</dbReference>
<protein>
    <submittedName>
        <fullName evidence="6">Glycyl radical enzyme</fullName>
    </submittedName>
</protein>
<dbReference type="PANTHER" id="PTHR43641">
    <property type="entry name" value="FORMATE ACETYLTRANSFERASE 3-RELATED"/>
    <property type="match status" value="1"/>
</dbReference>
<dbReference type="AlphaFoldDB" id="A0A5K7YIR5"/>
<dbReference type="SUPFAM" id="SSF51998">
    <property type="entry name" value="PFL-like glycyl radical enzymes"/>
    <property type="match status" value="1"/>
</dbReference>
<evidence type="ECO:0000256" key="1">
    <source>
        <dbReference type="ARBA" id="ARBA00022818"/>
    </source>
</evidence>
<evidence type="ECO:0000259" key="4">
    <source>
        <dbReference type="PROSITE" id="PS51149"/>
    </source>
</evidence>
<dbReference type="PROSITE" id="PS51554">
    <property type="entry name" value="PFL"/>
    <property type="match status" value="1"/>
</dbReference>
<accession>A0A5K7YIR5</accession>